<reference evidence="2" key="1">
    <citation type="submission" date="2019-02" db="EMBL/GenBank/DDBJ databases">
        <authorList>
            <person name="Gruber-Vodicka R. H."/>
            <person name="Seah K. B. B."/>
        </authorList>
    </citation>
    <scope>NUCLEOTIDE SEQUENCE</scope>
    <source>
        <strain evidence="2">BECK_M7</strain>
    </source>
</reference>
<accession>A0A450UHE7</accession>
<protein>
    <submittedName>
        <fullName evidence="2">Adenosylhomocysteine nucleosidase</fullName>
    </submittedName>
</protein>
<sequence length="240" mass="26289">MNAKIGIIAALSSEAKCFAKIDIDPDSYRIISEDSFLHYAGMGAKNAMRAAQSLIDTDVDALVSWGSAGALHPALVPGDIVLPVAVIDYSDKRQYQVDQRWHTALKNKLGHKKIYDGNLASTREVQQGPRQKIKLHRATGALAVDMESAAIAAVASKEKKPFLVIRSISDTAAMHIPKSAIDASDQYGRVSMRGLSVALMKRPREVLHYPRFIRSFASAKQSLRGIVELCGFDLCFHEVL</sequence>
<organism evidence="2">
    <name type="scientific">Candidatus Kentrum sp. LFY</name>
    <dbReference type="NCBI Taxonomy" id="2126342"/>
    <lineage>
        <taxon>Bacteria</taxon>
        <taxon>Pseudomonadati</taxon>
        <taxon>Pseudomonadota</taxon>
        <taxon>Gammaproteobacteria</taxon>
        <taxon>Candidatus Kentrum</taxon>
    </lineage>
</organism>
<dbReference type="InterPro" id="IPR035994">
    <property type="entry name" value="Nucleoside_phosphorylase_sf"/>
</dbReference>
<evidence type="ECO:0000259" key="1">
    <source>
        <dbReference type="Pfam" id="PF01048"/>
    </source>
</evidence>
<dbReference type="InterPro" id="IPR000845">
    <property type="entry name" value="Nucleoside_phosphorylase_d"/>
</dbReference>
<dbReference type="GO" id="GO:0019284">
    <property type="term" value="P:L-methionine salvage from S-adenosylmethionine"/>
    <property type="evidence" value="ECO:0007669"/>
    <property type="project" value="TreeGrafter"/>
</dbReference>
<dbReference type="Pfam" id="PF01048">
    <property type="entry name" value="PNP_UDP_1"/>
    <property type="match status" value="1"/>
</dbReference>
<dbReference type="GO" id="GO:0008782">
    <property type="term" value="F:adenosylhomocysteine nucleosidase activity"/>
    <property type="evidence" value="ECO:0007669"/>
    <property type="project" value="TreeGrafter"/>
</dbReference>
<dbReference type="GO" id="GO:0008930">
    <property type="term" value="F:methylthioadenosine nucleosidase activity"/>
    <property type="evidence" value="ECO:0007669"/>
    <property type="project" value="TreeGrafter"/>
</dbReference>
<dbReference type="AlphaFoldDB" id="A0A450UHE7"/>
<dbReference type="Gene3D" id="3.40.50.1580">
    <property type="entry name" value="Nucleoside phosphorylase domain"/>
    <property type="match status" value="1"/>
</dbReference>
<evidence type="ECO:0000313" key="2">
    <source>
        <dbReference type="EMBL" id="VFJ91951.1"/>
    </source>
</evidence>
<dbReference type="GO" id="GO:0009116">
    <property type="term" value="P:nucleoside metabolic process"/>
    <property type="evidence" value="ECO:0007669"/>
    <property type="project" value="InterPro"/>
</dbReference>
<dbReference type="SUPFAM" id="SSF53167">
    <property type="entry name" value="Purine and uridine phosphorylases"/>
    <property type="match status" value="1"/>
</dbReference>
<dbReference type="GO" id="GO:0005829">
    <property type="term" value="C:cytosol"/>
    <property type="evidence" value="ECO:0007669"/>
    <property type="project" value="TreeGrafter"/>
</dbReference>
<proteinExistence type="predicted"/>
<dbReference type="EMBL" id="CAADFF010000030">
    <property type="protein sequence ID" value="VFJ91951.1"/>
    <property type="molecule type" value="Genomic_DNA"/>
</dbReference>
<name>A0A450UHE7_9GAMM</name>
<dbReference type="CDD" id="cd17768">
    <property type="entry name" value="adenosylhopane_nucleosidase_HpnG-like"/>
    <property type="match status" value="1"/>
</dbReference>
<dbReference type="PANTHER" id="PTHR46832">
    <property type="entry name" value="5'-METHYLTHIOADENOSINE/S-ADENOSYLHOMOCYSTEINE NUCLEOSIDASE"/>
    <property type="match status" value="1"/>
</dbReference>
<gene>
    <name evidence="2" type="ORF">BECKLFY1418B_GA0070995_10307</name>
</gene>
<dbReference type="PANTHER" id="PTHR46832:SF1">
    <property type="entry name" value="5'-METHYLTHIOADENOSINE_S-ADENOSYLHOMOCYSTEINE NUCLEOSIDASE"/>
    <property type="match status" value="1"/>
</dbReference>
<feature type="domain" description="Nucleoside phosphorylase" evidence="1">
    <location>
        <begin position="36"/>
        <end position="180"/>
    </location>
</feature>